<protein>
    <submittedName>
        <fullName evidence="1">Uncharacterized protein</fullName>
    </submittedName>
</protein>
<organism evidence="1 2">
    <name type="scientific">Mytilus galloprovincialis</name>
    <name type="common">Mediterranean mussel</name>
    <dbReference type="NCBI Taxonomy" id="29158"/>
    <lineage>
        <taxon>Eukaryota</taxon>
        <taxon>Metazoa</taxon>
        <taxon>Spiralia</taxon>
        <taxon>Lophotrochozoa</taxon>
        <taxon>Mollusca</taxon>
        <taxon>Bivalvia</taxon>
        <taxon>Autobranchia</taxon>
        <taxon>Pteriomorphia</taxon>
        <taxon>Mytilida</taxon>
        <taxon>Mytiloidea</taxon>
        <taxon>Mytilidae</taxon>
        <taxon>Mytilinae</taxon>
        <taxon>Mytilus</taxon>
    </lineage>
</organism>
<evidence type="ECO:0000313" key="1">
    <source>
        <dbReference type="EMBL" id="VDI09742.1"/>
    </source>
</evidence>
<dbReference type="AlphaFoldDB" id="A0A8B6CW38"/>
<dbReference type="Proteomes" id="UP000596742">
    <property type="component" value="Unassembled WGS sequence"/>
</dbReference>
<dbReference type="EMBL" id="UYJE01002325">
    <property type="protein sequence ID" value="VDI09742.1"/>
    <property type="molecule type" value="Genomic_DNA"/>
</dbReference>
<reference evidence="1" key="1">
    <citation type="submission" date="2018-11" db="EMBL/GenBank/DDBJ databases">
        <authorList>
            <person name="Alioto T."/>
            <person name="Alioto T."/>
        </authorList>
    </citation>
    <scope>NUCLEOTIDE SEQUENCE</scope>
</reference>
<sequence length="141" mass="16423">MSCLFGKDDASKSGSDNEYIKFHTRDEFDQCEERPMTCQIYPGLSATRLYNYLKSKSASTPCIIYYLRRLQTLNSNYKREYLERNGVPYPYNNIFRPSLNVSNNASTAVSTDWMSIISHDTSISMNENSLYYKLYYGSQDF</sequence>
<comment type="caution">
    <text evidence="1">The sequence shown here is derived from an EMBL/GenBank/DDBJ whole genome shotgun (WGS) entry which is preliminary data.</text>
</comment>
<evidence type="ECO:0000313" key="2">
    <source>
        <dbReference type="Proteomes" id="UP000596742"/>
    </source>
</evidence>
<accession>A0A8B6CW38</accession>
<gene>
    <name evidence="1" type="ORF">MGAL_10B031576</name>
</gene>
<proteinExistence type="predicted"/>
<keyword evidence="2" id="KW-1185">Reference proteome</keyword>
<name>A0A8B6CW38_MYTGA</name>